<comment type="similarity">
    <text evidence="1 2">Belongs to the small heat shock protein (HSP20) family.</text>
</comment>
<dbReference type="InterPro" id="IPR002068">
    <property type="entry name" value="A-crystallin/Hsp20_dom"/>
</dbReference>
<name>A0ABN6TFF8_9BURK</name>
<proteinExistence type="inferred from homology"/>
<dbReference type="InterPro" id="IPR007052">
    <property type="entry name" value="CS_dom"/>
</dbReference>
<dbReference type="PROSITE" id="PS01031">
    <property type="entry name" value="SHSP"/>
    <property type="match status" value="1"/>
</dbReference>
<dbReference type="PANTHER" id="PTHR11527">
    <property type="entry name" value="HEAT-SHOCK PROTEIN 20 FAMILY MEMBER"/>
    <property type="match status" value="1"/>
</dbReference>
<sequence>MNLIRRGNSPLPAYRPGAVEDQFGRMVESMFQDFFAPLAQGGQWAGEGAATPRVDVSETEKTYEIQAELPGVNKEDVKVSVDGQRITIEAECRSANERREGETVVYAERTARRFMRSFALPTEVDDGAAQAKLENGVLQLSLPKKQGTEARRLTIQ</sequence>
<feature type="domain" description="CS" evidence="4">
    <location>
        <begin position="49"/>
        <end position="154"/>
    </location>
</feature>
<keyword evidence="6" id="KW-1185">Reference proteome</keyword>
<protein>
    <submittedName>
        <fullName evidence="5">Type III effector protein</fullName>
    </submittedName>
</protein>
<organism evidence="5 6">
    <name type="scientific">Massilia varians</name>
    <dbReference type="NCBI Taxonomy" id="457921"/>
    <lineage>
        <taxon>Bacteria</taxon>
        <taxon>Pseudomonadati</taxon>
        <taxon>Pseudomonadota</taxon>
        <taxon>Betaproteobacteria</taxon>
        <taxon>Burkholderiales</taxon>
        <taxon>Oxalobacteraceae</taxon>
        <taxon>Telluria group</taxon>
        <taxon>Massilia</taxon>
    </lineage>
</organism>
<evidence type="ECO:0000259" key="3">
    <source>
        <dbReference type="PROSITE" id="PS01031"/>
    </source>
</evidence>
<evidence type="ECO:0000259" key="4">
    <source>
        <dbReference type="PROSITE" id="PS51203"/>
    </source>
</evidence>
<evidence type="ECO:0000313" key="5">
    <source>
        <dbReference type="EMBL" id="BDT59774.1"/>
    </source>
</evidence>
<dbReference type="SUPFAM" id="SSF49764">
    <property type="entry name" value="HSP20-like chaperones"/>
    <property type="match status" value="1"/>
</dbReference>
<dbReference type="RefSeq" id="WP_281908625.1">
    <property type="nucleotide sequence ID" value="NZ_AP026966.1"/>
</dbReference>
<dbReference type="Proteomes" id="UP001163336">
    <property type="component" value="Chromosome"/>
</dbReference>
<dbReference type="EMBL" id="AP026966">
    <property type="protein sequence ID" value="BDT59774.1"/>
    <property type="molecule type" value="Genomic_DNA"/>
</dbReference>
<dbReference type="InterPro" id="IPR031107">
    <property type="entry name" value="Small_HSP"/>
</dbReference>
<gene>
    <name evidence="5" type="ORF">MasN3_32680</name>
</gene>
<accession>A0ABN6TFF8</accession>
<evidence type="ECO:0000256" key="2">
    <source>
        <dbReference type="RuleBase" id="RU003616"/>
    </source>
</evidence>
<dbReference type="CDD" id="cd06464">
    <property type="entry name" value="ACD_sHsps-like"/>
    <property type="match status" value="1"/>
</dbReference>
<dbReference type="PROSITE" id="PS51203">
    <property type="entry name" value="CS"/>
    <property type="match status" value="1"/>
</dbReference>
<evidence type="ECO:0000313" key="6">
    <source>
        <dbReference type="Proteomes" id="UP001163336"/>
    </source>
</evidence>
<dbReference type="Pfam" id="PF00011">
    <property type="entry name" value="HSP20"/>
    <property type="match status" value="1"/>
</dbReference>
<feature type="domain" description="SHSP" evidence="3">
    <location>
        <begin position="45"/>
        <end position="156"/>
    </location>
</feature>
<dbReference type="Gene3D" id="2.60.40.790">
    <property type="match status" value="1"/>
</dbReference>
<evidence type="ECO:0000256" key="1">
    <source>
        <dbReference type="PROSITE-ProRule" id="PRU00285"/>
    </source>
</evidence>
<reference evidence="5" key="1">
    <citation type="submission" date="2022-11" db="EMBL/GenBank/DDBJ databases">
        <title>Isolation and characterization of PLA-degrading bacterium Massilia sp. from Antarctic soil.</title>
        <authorList>
            <person name="Sato K."/>
            <person name="Gomez-Fuentes C."/>
            <person name="Ahmad S.A."/>
            <person name="Zulkharnain A."/>
        </authorList>
    </citation>
    <scope>NUCLEOTIDE SEQUENCE</scope>
    <source>
        <strain evidence="5">N-3</strain>
    </source>
</reference>
<dbReference type="InterPro" id="IPR008978">
    <property type="entry name" value="HSP20-like_chaperone"/>
</dbReference>